<accession>A0A2I0U6L0</accession>
<proteinExistence type="predicted"/>
<organism evidence="1 2">
    <name type="scientific">Limosa lapponica baueri</name>
    <dbReference type="NCBI Taxonomy" id="1758121"/>
    <lineage>
        <taxon>Eukaryota</taxon>
        <taxon>Metazoa</taxon>
        <taxon>Chordata</taxon>
        <taxon>Craniata</taxon>
        <taxon>Vertebrata</taxon>
        <taxon>Euteleostomi</taxon>
        <taxon>Archelosauria</taxon>
        <taxon>Archosauria</taxon>
        <taxon>Dinosauria</taxon>
        <taxon>Saurischia</taxon>
        <taxon>Theropoda</taxon>
        <taxon>Coelurosauria</taxon>
        <taxon>Aves</taxon>
        <taxon>Neognathae</taxon>
        <taxon>Neoaves</taxon>
        <taxon>Charadriiformes</taxon>
        <taxon>Scolopacidae</taxon>
        <taxon>Limosa</taxon>
    </lineage>
</organism>
<name>A0A2I0U6L0_LIMLA</name>
<dbReference type="EMBL" id="KZ506091">
    <property type="protein sequence ID" value="PKU41652.1"/>
    <property type="molecule type" value="Genomic_DNA"/>
</dbReference>
<protein>
    <submittedName>
        <fullName evidence="1">Uncharacterized protein</fullName>
    </submittedName>
</protein>
<dbReference type="OrthoDB" id="276744at2759"/>
<sequence length="183" mass="21282">MCTLAAQKANSILGCIQRIVATWSREVILPLHSALVRPHLEYCVLLWSPQHRKDMDMLEWVQQRATKMIRGLEHLSYEDRLRELGLLIQKKRRPRENIIKAFQYLKGAYRRDREGLLIRECIDRMRETGLSLDQPVPEEWTSPEGTNIHSIICPNNGPSILDYLSFANVTVKGGIKKRKENHI</sequence>
<evidence type="ECO:0000313" key="1">
    <source>
        <dbReference type="EMBL" id="PKU41652.1"/>
    </source>
</evidence>
<dbReference type="PANTHER" id="PTHR33332">
    <property type="entry name" value="REVERSE TRANSCRIPTASE DOMAIN-CONTAINING PROTEIN"/>
    <property type="match status" value="1"/>
</dbReference>
<dbReference type="AlphaFoldDB" id="A0A2I0U6L0"/>
<evidence type="ECO:0000313" key="2">
    <source>
        <dbReference type="Proteomes" id="UP000233556"/>
    </source>
</evidence>
<dbReference type="Proteomes" id="UP000233556">
    <property type="component" value="Unassembled WGS sequence"/>
</dbReference>
<keyword evidence="2" id="KW-1185">Reference proteome</keyword>
<gene>
    <name evidence="1" type="ORF">llap_8046</name>
</gene>
<reference evidence="2" key="1">
    <citation type="submission" date="2017-11" db="EMBL/GenBank/DDBJ databases">
        <authorList>
            <person name="Lima N.C."/>
            <person name="Parody-Merino A.M."/>
            <person name="Battley P.F."/>
            <person name="Fidler A.E."/>
            <person name="Prosdocimi F."/>
        </authorList>
    </citation>
    <scope>NUCLEOTIDE SEQUENCE [LARGE SCALE GENOMIC DNA]</scope>
</reference>
<reference evidence="2" key="2">
    <citation type="submission" date="2017-12" db="EMBL/GenBank/DDBJ databases">
        <title>Genome sequence of the Bar-tailed Godwit (Limosa lapponica baueri).</title>
        <authorList>
            <person name="Lima N.C.B."/>
            <person name="Parody-Merino A.M."/>
            <person name="Battley P.F."/>
            <person name="Fidler A.E."/>
            <person name="Prosdocimi F."/>
        </authorList>
    </citation>
    <scope>NUCLEOTIDE SEQUENCE [LARGE SCALE GENOMIC DNA]</scope>
</reference>